<gene>
    <name evidence="1" type="ORF">DSO57_1017983</name>
</gene>
<keyword evidence="2" id="KW-1185">Reference proteome</keyword>
<comment type="caution">
    <text evidence="1">The sequence shown here is derived from an EMBL/GenBank/DDBJ whole genome shotgun (WGS) entry which is preliminary data.</text>
</comment>
<organism evidence="1 2">
    <name type="scientific">Entomophthora muscae</name>
    <dbReference type="NCBI Taxonomy" id="34485"/>
    <lineage>
        <taxon>Eukaryota</taxon>
        <taxon>Fungi</taxon>
        <taxon>Fungi incertae sedis</taxon>
        <taxon>Zoopagomycota</taxon>
        <taxon>Entomophthoromycotina</taxon>
        <taxon>Entomophthoromycetes</taxon>
        <taxon>Entomophthorales</taxon>
        <taxon>Entomophthoraceae</taxon>
        <taxon>Entomophthora</taxon>
    </lineage>
</organism>
<dbReference type="EMBL" id="QTSX02003627">
    <property type="protein sequence ID" value="KAJ9069506.1"/>
    <property type="molecule type" value="Genomic_DNA"/>
</dbReference>
<evidence type="ECO:0000313" key="2">
    <source>
        <dbReference type="Proteomes" id="UP001165960"/>
    </source>
</evidence>
<accession>A0ACC2T4U7</accession>
<evidence type="ECO:0000313" key="1">
    <source>
        <dbReference type="EMBL" id="KAJ9069506.1"/>
    </source>
</evidence>
<protein>
    <submittedName>
        <fullName evidence="1">Uncharacterized protein</fullName>
    </submittedName>
</protein>
<reference evidence="1" key="1">
    <citation type="submission" date="2022-04" db="EMBL/GenBank/DDBJ databases">
        <title>Genome of the entomopathogenic fungus Entomophthora muscae.</title>
        <authorList>
            <person name="Elya C."/>
            <person name="Lovett B.R."/>
            <person name="Lee E."/>
            <person name="Macias A.M."/>
            <person name="Hajek A.E."/>
            <person name="De Bivort B.L."/>
            <person name="Kasson M.T."/>
            <person name="De Fine Licht H.H."/>
            <person name="Stajich J.E."/>
        </authorList>
    </citation>
    <scope>NUCLEOTIDE SEQUENCE</scope>
    <source>
        <strain evidence="1">Berkeley</strain>
    </source>
</reference>
<dbReference type="Proteomes" id="UP001165960">
    <property type="component" value="Unassembled WGS sequence"/>
</dbReference>
<name>A0ACC2T4U7_9FUNG</name>
<sequence length="492" mass="54424">MYGMDCTKEQVEARQCYGGLARLKTAIDKLRQQHRTNLLLDAGDQFQGTLFYGYYRGNVTWEAMNLLKYDAMTIGNHEFDNGSDNLARVAKQFQFPLVCSNIVATRHPLLKDIVKNYVLFPEKKIALVGYITPNVPSIADVGPLLDVLDPKAAVQKAIDQVRALGYTRVIAVSHNGYEEDVELASKLRGLSLIVGGHSHSYLAPKEGAAKNAPPSQGLYPTPVKDQAGKTVYVVQAYCWSRFLGHLDIKFGKDGYLTSITGTPIDLDASVIKDAAVDSLVKQWRFPFDAYSKKELGVAKGEFDRQSCYNRECSLGDFLADVMLEYRPKADVAILNSGDIRYAIKKGKVTVGNVQNALPYGSTIVTIDLTGKQICDLVEGVLSRTSVSNNHPVTSFIQVSHLLIQYKANNPNFKKITSIQVQDRASLKFSPISQSKVYSVVTTDFIAKGGDNLLFPPHPNYTLLEALDQVTMDHISKHSPVFPPDINRIINLS</sequence>
<proteinExistence type="predicted"/>